<dbReference type="SUPFAM" id="SSF51366">
    <property type="entry name" value="Ribulose-phoshate binding barrel"/>
    <property type="match status" value="1"/>
</dbReference>
<dbReference type="GO" id="GO:0005829">
    <property type="term" value="C:cytosol"/>
    <property type="evidence" value="ECO:0007669"/>
    <property type="project" value="TreeGrafter"/>
</dbReference>
<feature type="active site" description="Proton acceptor" evidence="8">
    <location>
        <position position="60"/>
    </location>
</feature>
<keyword evidence="4 8" id="KW-0822">Tryptophan biosynthesis</keyword>
<organism evidence="10 11">
    <name type="scientific">Nostoc punctiforme NIES-2108</name>
    <dbReference type="NCBI Taxonomy" id="1356359"/>
    <lineage>
        <taxon>Bacteria</taxon>
        <taxon>Bacillati</taxon>
        <taxon>Cyanobacteriota</taxon>
        <taxon>Cyanophyceae</taxon>
        <taxon>Nostocales</taxon>
        <taxon>Nostocaceae</taxon>
        <taxon>Nostoc</taxon>
    </lineage>
</organism>
<evidence type="ECO:0000256" key="8">
    <source>
        <dbReference type="HAMAP-Rule" id="MF_00131"/>
    </source>
</evidence>
<comment type="function">
    <text evidence="8">The alpha subunit is responsible for the aldol cleavage of indoleglycerol phosphate to indole and glyceraldehyde 3-phosphate.</text>
</comment>
<evidence type="ECO:0000256" key="7">
    <source>
        <dbReference type="ARBA" id="ARBA00049047"/>
    </source>
</evidence>
<dbReference type="PROSITE" id="PS00167">
    <property type="entry name" value="TRP_SYNTHASE_ALPHA"/>
    <property type="match status" value="1"/>
</dbReference>
<dbReference type="InterPro" id="IPR013785">
    <property type="entry name" value="Aldolase_TIM"/>
</dbReference>
<keyword evidence="5 8" id="KW-0057">Aromatic amino acid biosynthesis</keyword>
<name>A0A367RGG8_NOSPU</name>
<comment type="caution">
    <text evidence="10">The sequence shown here is derived from an EMBL/GenBank/DDBJ whole genome shotgun (WGS) entry which is preliminary data.</text>
</comment>
<evidence type="ECO:0000256" key="3">
    <source>
        <dbReference type="ARBA" id="ARBA00022605"/>
    </source>
</evidence>
<accession>A0A367RGG8</accession>
<evidence type="ECO:0000256" key="1">
    <source>
        <dbReference type="ARBA" id="ARBA00004733"/>
    </source>
</evidence>
<keyword evidence="3 8" id="KW-0028">Amino-acid biosynthesis</keyword>
<dbReference type="EMBL" id="LXQE01000151">
    <property type="protein sequence ID" value="RCJ35637.1"/>
    <property type="molecule type" value="Genomic_DNA"/>
</dbReference>
<dbReference type="UniPathway" id="UPA00035">
    <property type="reaction ID" value="UER00044"/>
</dbReference>
<comment type="pathway">
    <text evidence="1 8">Amino-acid biosynthesis; L-tryptophan biosynthesis; L-tryptophan from chorismate: step 5/5.</text>
</comment>
<dbReference type="PANTHER" id="PTHR43406:SF1">
    <property type="entry name" value="TRYPTOPHAN SYNTHASE ALPHA CHAIN, CHLOROPLASTIC"/>
    <property type="match status" value="1"/>
</dbReference>
<dbReference type="Pfam" id="PF00290">
    <property type="entry name" value="Trp_syntA"/>
    <property type="match status" value="1"/>
</dbReference>
<dbReference type="Proteomes" id="UP000252085">
    <property type="component" value="Unassembled WGS sequence"/>
</dbReference>
<sequence length="275" mass="29555">MTSISDSFQTLRDRQQCALIPFITAGDPNLETTAEALRILDRNGADFIELGIPYSDPLADGPVIQAAATRALQKGTKLEQVLEMLHVVIPSLKAPIILFAYYNPILHRGIKSFLAQIATAGVQGLVVPDLPLEEAEELIQTAASFGIEVILLVAPTSSQDRIVAIARQSQGFIYLVSVTGVTGIRAQIQNRVEHLITELRSVTDKPIGVGFGISEPKQAHQVMEWGADAVIVGSAFVKRLAEGSPTEGLQAVEEFCRELKTAISSASLQQVGCAK</sequence>
<evidence type="ECO:0000256" key="9">
    <source>
        <dbReference type="RuleBase" id="RU003662"/>
    </source>
</evidence>
<dbReference type="AlphaFoldDB" id="A0A367RGG8"/>
<evidence type="ECO:0000256" key="6">
    <source>
        <dbReference type="ARBA" id="ARBA00023239"/>
    </source>
</evidence>
<evidence type="ECO:0000313" key="10">
    <source>
        <dbReference type="EMBL" id="RCJ35637.1"/>
    </source>
</evidence>
<dbReference type="InterPro" id="IPR011060">
    <property type="entry name" value="RibuloseP-bd_barrel"/>
</dbReference>
<reference evidence="10 11" key="1">
    <citation type="submission" date="2016-04" db="EMBL/GenBank/DDBJ databases">
        <authorList>
            <person name="Evans L.H."/>
            <person name="Alamgir A."/>
            <person name="Owens N."/>
            <person name="Weber N.D."/>
            <person name="Virtaneva K."/>
            <person name="Barbian K."/>
            <person name="Babar A."/>
            <person name="Rosenke K."/>
        </authorList>
    </citation>
    <scope>NUCLEOTIDE SEQUENCE [LARGE SCALE GENOMIC DNA]</scope>
    <source>
        <strain evidence="10">NIES-2108</strain>
    </source>
</reference>
<gene>
    <name evidence="8" type="primary">trpA</name>
    <name evidence="10" type="ORF">A6769_18495</name>
</gene>
<dbReference type="Gene3D" id="3.20.20.70">
    <property type="entry name" value="Aldolase class I"/>
    <property type="match status" value="1"/>
</dbReference>
<proteinExistence type="inferred from homology"/>
<dbReference type="FunFam" id="3.20.20.70:FF:000107">
    <property type="entry name" value="Tryptophan synthase alpha chain, chloroplastic"/>
    <property type="match status" value="1"/>
</dbReference>
<comment type="similarity">
    <text evidence="8 9">Belongs to the TrpA family.</text>
</comment>
<feature type="active site" description="Proton acceptor" evidence="8">
    <location>
        <position position="49"/>
    </location>
</feature>
<dbReference type="NCBIfam" id="TIGR00262">
    <property type="entry name" value="trpA"/>
    <property type="match status" value="1"/>
</dbReference>
<dbReference type="InterPro" id="IPR018204">
    <property type="entry name" value="Trp_synthase_alpha_AS"/>
</dbReference>
<evidence type="ECO:0000256" key="5">
    <source>
        <dbReference type="ARBA" id="ARBA00023141"/>
    </source>
</evidence>
<evidence type="ECO:0000256" key="4">
    <source>
        <dbReference type="ARBA" id="ARBA00022822"/>
    </source>
</evidence>
<keyword evidence="6 8" id="KW-0456">Lyase</keyword>
<evidence type="ECO:0000256" key="2">
    <source>
        <dbReference type="ARBA" id="ARBA00011270"/>
    </source>
</evidence>
<evidence type="ECO:0000313" key="11">
    <source>
        <dbReference type="Proteomes" id="UP000252085"/>
    </source>
</evidence>
<dbReference type="HAMAP" id="MF_00131">
    <property type="entry name" value="Trp_synth_alpha"/>
    <property type="match status" value="1"/>
</dbReference>
<comment type="subunit">
    <text evidence="2 8">Tetramer of two alpha and two beta chains.</text>
</comment>
<dbReference type="CDD" id="cd04724">
    <property type="entry name" value="Tryptophan_synthase_alpha"/>
    <property type="match status" value="1"/>
</dbReference>
<dbReference type="GO" id="GO:0004834">
    <property type="term" value="F:tryptophan synthase activity"/>
    <property type="evidence" value="ECO:0007669"/>
    <property type="project" value="UniProtKB-UniRule"/>
</dbReference>
<protein>
    <recommendedName>
        <fullName evidence="8">Tryptophan synthase alpha chain</fullName>
        <ecNumber evidence="8">4.2.1.20</ecNumber>
    </recommendedName>
</protein>
<dbReference type="InterPro" id="IPR002028">
    <property type="entry name" value="Trp_synthase_suA"/>
</dbReference>
<comment type="catalytic activity">
    <reaction evidence="7 8">
        <text>(1S,2R)-1-C-(indol-3-yl)glycerol 3-phosphate + L-serine = D-glyceraldehyde 3-phosphate + L-tryptophan + H2O</text>
        <dbReference type="Rhea" id="RHEA:10532"/>
        <dbReference type="ChEBI" id="CHEBI:15377"/>
        <dbReference type="ChEBI" id="CHEBI:33384"/>
        <dbReference type="ChEBI" id="CHEBI:57912"/>
        <dbReference type="ChEBI" id="CHEBI:58866"/>
        <dbReference type="ChEBI" id="CHEBI:59776"/>
        <dbReference type="EC" id="4.2.1.20"/>
    </reaction>
</comment>
<dbReference type="PANTHER" id="PTHR43406">
    <property type="entry name" value="TRYPTOPHAN SYNTHASE, ALPHA CHAIN"/>
    <property type="match status" value="1"/>
</dbReference>
<dbReference type="EC" id="4.2.1.20" evidence="8"/>